<reference evidence="1 2" key="1">
    <citation type="submission" date="2009-01" db="EMBL/GenBank/DDBJ databases">
        <authorList>
            <person name="Fulton L."/>
            <person name="Clifton S."/>
            <person name="Fulton B."/>
            <person name="Xu J."/>
            <person name="Minx P."/>
            <person name="Pepin K.H."/>
            <person name="Johnson M."/>
            <person name="Bhonagiri V."/>
            <person name="Nash W.E."/>
            <person name="Mardis E.R."/>
            <person name="Wilson R.K."/>
        </authorList>
    </citation>
    <scope>NUCLEOTIDE SEQUENCE [LARGE SCALE GENOMIC DNA]</scope>
    <source>
        <strain evidence="1 2">DSM 5476</strain>
    </source>
</reference>
<evidence type="ECO:0000313" key="2">
    <source>
        <dbReference type="Proteomes" id="UP000003340"/>
    </source>
</evidence>
<organism evidence="1 2">
    <name type="scientific">[Clostridium] methylpentosum DSM 5476</name>
    <dbReference type="NCBI Taxonomy" id="537013"/>
    <lineage>
        <taxon>Bacteria</taxon>
        <taxon>Bacillati</taxon>
        <taxon>Bacillota</taxon>
        <taxon>Clostridia</taxon>
        <taxon>Eubacteriales</taxon>
        <taxon>Oscillospiraceae</taxon>
        <taxon>Oscillospiraceae incertae sedis</taxon>
    </lineage>
</organism>
<dbReference type="Proteomes" id="UP000003340">
    <property type="component" value="Unassembled WGS sequence"/>
</dbReference>
<dbReference type="HOGENOM" id="CLU_3231839_0_0_9"/>
<proteinExistence type="predicted"/>
<dbReference type="EMBL" id="ACEC01000109">
    <property type="protein sequence ID" value="EEG29311.1"/>
    <property type="molecule type" value="Genomic_DNA"/>
</dbReference>
<reference evidence="1 2" key="2">
    <citation type="submission" date="2009-02" db="EMBL/GenBank/DDBJ databases">
        <title>Draft genome sequence of Clostridium methylpentosum (DSM 5476).</title>
        <authorList>
            <person name="Sudarsanam P."/>
            <person name="Ley R."/>
            <person name="Guruge J."/>
            <person name="Turnbaugh P.J."/>
            <person name="Mahowald M."/>
            <person name="Liep D."/>
            <person name="Gordon J."/>
        </authorList>
    </citation>
    <scope>NUCLEOTIDE SEQUENCE [LARGE SCALE GENOMIC DNA]</scope>
    <source>
        <strain evidence="1 2">DSM 5476</strain>
    </source>
</reference>
<keyword evidence="2" id="KW-1185">Reference proteome</keyword>
<gene>
    <name evidence="1" type="ORF">CLOSTMETH_03081</name>
</gene>
<name>C0EGT7_9FIRM</name>
<sequence length="43" mass="4747">MAQCTEFTAANSFAELMGIRTLVLTAPQGAYYKRCLQTAYTPD</sequence>
<dbReference type="AlphaFoldDB" id="C0EGT7"/>
<accession>C0EGT7</accession>
<comment type="caution">
    <text evidence="1">The sequence shown here is derived from an EMBL/GenBank/DDBJ whole genome shotgun (WGS) entry which is preliminary data.</text>
</comment>
<evidence type="ECO:0000313" key="1">
    <source>
        <dbReference type="EMBL" id="EEG29311.1"/>
    </source>
</evidence>
<protein>
    <submittedName>
        <fullName evidence="1">Uncharacterized protein</fullName>
    </submittedName>
</protein>